<evidence type="ECO:0000256" key="5">
    <source>
        <dbReference type="SAM" id="Phobius"/>
    </source>
</evidence>
<dbReference type="PANTHER" id="PTHR15371:SF0">
    <property type="entry name" value="SD19278P"/>
    <property type="match status" value="1"/>
</dbReference>
<dbReference type="GO" id="GO:0030150">
    <property type="term" value="P:protein import into mitochondrial matrix"/>
    <property type="evidence" value="ECO:0007669"/>
    <property type="project" value="TreeGrafter"/>
</dbReference>
<dbReference type="GO" id="GO:0008320">
    <property type="term" value="F:protein transmembrane transporter activity"/>
    <property type="evidence" value="ECO:0007669"/>
    <property type="project" value="TreeGrafter"/>
</dbReference>
<evidence type="ECO:0000256" key="4">
    <source>
        <dbReference type="ARBA" id="ARBA00023136"/>
    </source>
</evidence>
<name>A0A813P7R4_9BILA</name>
<dbReference type="EMBL" id="CAJNOC010000333">
    <property type="protein sequence ID" value="CAF0746579.1"/>
    <property type="molecule type" value="Genomic_DNA"/>
</dbReference>
<feature type="transmembrane region" description="Helical" evidence="5">
    <location>
        <begin position="52"/>
        <end position="76"/>
    </location>
</feature>
<proteinExistence type="predicted"/>
<organism evidence="6 7">
    <name type="scientific">Brachionus calyciflorus</name>
    <dbReference type="NCBI Taxonomy" id="104777"/>
    <lineage>
        <taxon>Eukaryota</taxon>
        <taxon>Metazoa</taxon>
        <taxon>Spiralia</taxon>
        <taxon>Gnathifera</taxon>
        <taxon>Rotifera</taxon>
        <taxon>Eurotatoria</taxon>
        <taxon>Monogononta</taxon>
        <taxon>Pseudotrocha</taxon>
        <taxon>Ploima</taxon>
        <taxon>Brachionidae</taxon>
        <taxon>Brachionus</taxon>
    </lineage>
</organism>
<comment type="subcellular location">
    <subcellularLocation>
        <location evidence="1">Membrane</location>
        <topology evidence="1">Multi-pass membrane protein</topology>
    </subcellularLocation>
</comment>
<reference evidence="6" key="1">
    <citation type="submission" date="2021-02" db="EMBL/GenBank/DDBJ databases">
        <authorList>
            <person name="Nowell W R."/>
        </authorList>
    </citation>
    <scope>NUCLEOTIDE SEQUENCE</scope>
    <source>
        <strain evidence="6">Ploen Becks lab</strain>
    </source>
</reference>
<evidence type="ECO:0000256" key="1">
    <source>
        <dbReference type="ARBA" id="ARBA00004141"/>
    </source>
</evidence>
<keyword evidence="4 5" id="KW-0472">Membrane</keyword>
<keyword evidence="2 5" id="KW-0812">Transmembrane</keyword>
<keyword evidence="3 5" id="KW-1133">Transmembrane helix</keyword>
<dbReference type="Proteomes" id="UP000663879">
    <property type="component" value="Unassembled WGS sequence"/>
</dbReference>
<sequence>MQDRFDSIGKTNGAVFSSPYLNFDPSILNPAGSSQFIIPEGQSEQRGKMEMAFFTIGASVCAGGFIGGLTGVFTGLQETKNLSGNVRYSQIINYSIKRGSLLSQTVGSLAVMFSLYDTVLSYSRDVDDELNVAASGLLTGATYGAPHGLKRIAKNGLLGLGCTLAYLAYTRKDKLNALLKNPSF</sequence>
<accession>A0A813P7R4</accession>
<evidence type="ECO:0000313" key="7">
    <source>
        <dbReference type="Proteomes" id="UP000663879"/>
    </source>
</evidence>
<evidence type="ECO:0008006" key="8">
    <source>
        <dbReference type="Google" id="ProtNLM"/>
    </source>
</evidence>
<comment type="caution">
    <text evidence="6">The sequence shown here is derived from an EMBL/GenBank/DDBJ whole genome shotgun (WGS) entry which is preliminary data.</text>
</comment>
<dbReference type="PANTHER" id="PTHR15371">
    <property type="entry name" value="TIM23"/>
    <property type="match status" value="1"/>
</dbReference>
<dbReference type="Pfam" id="PF02466">
    <property type="entry name" value="Tim17"/>
    <property type="match status" value="1"/>
</dbReference>
<dbReference type="InterPro" id="IPR045238">
    <property type="entry name" value="Tim23-like"/>
</dbReference>
<dbReference type="OrthoDB" id="159299at2759"/>
<evidence type="ECO:0000256" key="2">
    <source>
        <dbReference type="ARBA" id="ARBA00022692"/>
    </source>
</evidence>
<protein>
    <recommendedName>
        <fullName evidence="8">Mitochondrial import inner membrane translocase subunit Tim23</fullName>
    </recommendedName>
</protein>
<evidence type="ECO:0000313" key="6">
    <source>
        <dbReference type="EMBL" id="CAF0746579.1"/>
    </source>
</evidence>
<keyword evidence="7" id="KW-1185">Reference proteome</keyword>
<gene>
    <name evidence="6" type="ORF">OXX778_LOCUS3684</name>
</gene>
<evidence type="ECO:0000256" key="3">
    <source>
        <dbReference type="ARBA" id="ARBA00022989"/>
    </source>
</evidence>
<dbReference type="GO" id="GO:0005744">
    <property type="term" value="C:TIM23 mitochondrial import inner membrane translocase complex"/>
    <property type="evidence" value="ECO:0007669"/>
    <property type="project" value="TreeGrafter"/>
</dbReference>
<dbReference type="AlphaFoldDB" id="A0A813P7R4"/>